<protein>
    <recommendedName>
        <fullName evidence="2">HTH CENPB-type domain-containing protein</fullName>
    </recommendedName>
</protein>
<dbReference type="InterPro" id="IPR050863">
    <property type="entry name" value="CenT-Element_Derived"/>
</dbReference>
<dbReference type="PANTHER" id="PTHR19303:SF73">
    <property type="entry name" value="PROTEIN PDC2"/>
    <property type="match status" value="1"/>
</dbReference>
<evidence type="ECO:0000256" key="1">
    <source>
        <dbReference type="ARBA" id="ARBA00023125"/>
    </source>
</evidence>
<evidence type="ECO:0000313" key="3">
    <source>
        <dbReference type="EMBL" id="KAE9006898.1"/>
    </source>
</evidence>
<evidence type="ECO:0000313" key="4">
    <source>
        <dbReference type="Proteomes" id="UP000429607"/>
    </source>
</evidence>
<dbReference type="PANTHER" id="PTHR19303">
    <property type="entry name" value="TRANSPOSON"/>
    <property type="match status" value="1"/>
</dbReference>
<dbReference type="Proteomes" id="UP000429607">
    <property type="component" value="Unassembled WGS sequence"/>
</dbReference>
<feature type="domain" description="HTH CENPB-type" evidence="2">
    <location>
        <begin position="71"/>
        <end position="149"/>
    </location>
</feature>
<keyword evidence="1" id="KW-0238">DNA-binding</keyword>
<accession>A0A6A3KNC5</accession>
<dbReference type="PROSITE" id="PS51253">
    <property type="entry name" value="HTH_CENPB"/>
    <property type="match status" value="1"/>
</dbReference>
<dbReference type="Pfam" id="PF03221">
    <property type="entry name" value="HTH_Tnp_Tc5"/>
    <property type="match status" value="1"/>
</dbReference>
<dbReference type="AlphaFoldDB" id="A0A6A3KNC5"/>
<gene>
    <name evidence="3" type="ORF">PR001_g17093</name>
</gene>
<dbReference type="SUPFAM" id="SSF46689">
    <property type="entry name" value="Homeodomain-like"/>
    <property type="match status" value="1"/>
</dbReference>
<evidence type="ECO:0000259" key="2">
    <source>
        <dbReference type="PROSITE" id="PS51253"/>
    </source>
</evidence>
<reference evidence="3 4" key="1">
    <citation type="submission" date="2018-09" db="EMBL/GenBank/DDBJ databases">
        <title>Genomic investigation of the strawberry pathogen Phytophthora fragariae indicates pathogenicity is determined by transcriptional variation in three key races.</title>
        <authorList>
            <person name="Adams T.M."/>
            <person name="Armitage A.D."/>
            <person name="Sobczyk M.K."/>
            <person name="Bates H.J."/>
            <person name="Dunwell J.M."/>
            <person name="Nellist C.F."/>
            <person name="Harrison R.J."/>
        </authorList>
    </citation>
    <scope>NUCLEOTIDE SEQUENCE [LARGE SCALE GENOMIC DNA]</scope>
    <source>
        <strain evidence="3 4">SCRP249</strain>
    </source>
</reference>
<dbReference type="InterPro" id="IPR009057">
    <property type="entry name" value="Homeodomain-like_sf"/>
</dbReference>
<name>A0A6A3KNC5_9STRA</name>
<proteinExistence type="predicted"/>
<dbReference type="GO" id="GO:0003677">
    <property type="term" value="F:DNA binding"/>
    <property type="evidence" value="ECO:0007669"/>
    <property type="project" value="UniProtKB-KW"/>
</dbReference>
<dbReference type="GO" id="GO:0005634">
    <property type="term" value="C:nucleus"/>
    <property type="evidence" value="ECO:0007669"/>
    <property type="project" value="TreeGrafter"/>
</dbReference>
<dbReference type="InterPro" id="IPR006600">
    <property type="entry name" value="HTH_CenpB_DNA-bd_dom"/>
</dbReference>
<dbReference type="SMART" id="SM00674">
    <property type="entry name" value="CENPB"/>
    <property type="match status" value="1"/>
</dbReference>
<dbReference type="Gene3D" id="1.10.10.60">
    <property type="entry name" value="Homeodomain-like"/>
    <property type="match status" value="1"/>
</dbReference>
<sequence length="308" mass="35428">MAGDRKRNSYSLDFKRTVVSEYKRNVPGHGFNALAKKLPSASMVRDWHNNRSKLEAASKDRQLSTRVMRRFPGAGRKPEYHEMETLLHAWVEARNKKGLRVKDKYMQLQALNITREIASASSDEEQSAFKASSGWLERFKSRYNLVSRRHTTTRTLPADAEKQCREFIQKAQQLIDEHNIQPCNVINMDQVPRYFETEPTSTIPTRGAREVLLRKGGSSHKRFTATFAITGEGKFLQPHVLFSKLKNKPKVADGVMVDVNPTGMWNDDILFEHAEAVICSRPHTQFYRQPVLYVVDSYGCHVNLFNEQ</sequence>
<organism evidence="3 4">
    <name type="scientific">Phytophthora rubi</name>
    <dbReference type="NCBI Taxonomy" id="129364"/>
    <lineage>
        <taxon>Eukaryota</taxon>
        <taxon>Sar</taxon>
        <taxon>Stramenopiles</taxon>
        <taxon>Oomycota</taxon>
        <taxon>Peronosporomycetes</taxon>
        <taxon>Peronosporales</taxon>
        <taxon>Peronosporaceae</taxon>
        <taxon>Phytophthora</taxon>
    </lineage>
</organism>
<dbReference type="EMBL" id="QXFV01001398">
    <property type="protein sequence ID" value="KAE9006898.1"/>
    <property type="molecule type" value="Genomic_DNA"/>
</dbReference>
<comment type="caution">
    <text evidence="3">The sequence shown here is derived from an EMBL/GenBank/DDBJ whole genome shotgun (WGS) entry which is preliminary data.</text>
</comment>